<sequence>MNQNKEYLDNKQENEPKANREHKSSMFTDLYMQDDGANARDIELYNALHEEQLPLETKVKKMRVDKTLYMNFENDSSFGVEDKILIFSEQQSTINANMPLRNLMYCGRAYEQIVPVKDRYKKQQVKIPKPEFYTFYNGLEWKEKETVLRISDAFQVQDDDPTLELQVKVININPDIGHDLPGRCPTLKEYGIFIDTIRKYQESEGKDDLSSAIEKAIEECVNRGILVGYLEKKGSEVRNMLIAEYDYDMDIEVQREEAHMLGKAEGKAEDILELLEEYGTVPGEFVREIREQKDLEILKRWLKIAARVNSVQEFEEKIK</sequence>
<evidence type="ECO:0000313" key="3">
    <source>
        <dbReference type="Proteomes" id="UP000184301"/>
    </source>
</evidence>
<reference evidence="2 3" key="1">
    <citation type="submission" date="2016-11" db="EMBL/GenBank/DDBJ databases">
        <authorList>
            <person name="Jaros S."/>
            <person name="Januszkiewicz K."/>
            <person name="Wedrychowicz H."/>
        </authorList>
    </citation>
    <scope>NUCLEOTIDE SEQUENCE [LARGE SCALE GENOMIC DNA]</scope>
    <source>
        <strain evidence="2 3">DSM 15480</strain>
    </source>
</reference>
<gene>
    <name evidence="2" type="ORF">SAMN02745243_01942</name>
</gene>
<dbReference type="Proteomes" id="UP000184301">
    <property type="component" value="Unassembled WGS sequence"/>
</dbReference>
<evidence type="ECO:0000313" key="2">
    <source>
        <dbReference type="EMBL" id="SHK00059.1"/>
    </source>
</evidence>
<keyword evidence="3" id="KW-1185">Reference proteome</keyword>
<organism evidence="2 3">
    <name type="scientific">Hespellia stercorisuis DSM 15480</name>
    <dbReference type="NCBI Taxonomy" id="1121950"/>
    <lineage>
        <taxon>Bacteria</taxon>
        <taxon>Bacillati</taxon>
        <taxon>Bacillota</taxon>
        <taxon>Clostridia</taxon>
        <taxon>Lachnospirales</taxon>
        <taxon>Lachnospiraceae</taxon>
        <taxon>Hespellia</taxon>
    </lineage>
</organism>
<evidence type="ECO:0000256" key="1">
    <source>
        <dbReference type="SAM" id="MobiDB-lite"/>
    </source>
</evidence>
<name>A0A1M6NWD2_9FIRM</name>
<evidence type="ECO:0008006" key="4">
    <source>
        <dbReference type="Google" id="ProtNLM"/>
    </source>
</evidence>
<dbReference type="OrthoDB" id="9798384at2"/>
<feature type="region of interest" description="Disordered" evidence="1">
    <location>
        <begin position="1"/>
        <end position="26"/>
    </location>
</feature>
<proteinExistence type="predicted"/>
<dbReference type="RefSeq" id="WP_073109285.1">
    <property type="nucleotide sequence ID" value="NZ_FQZY01000025.1"/>
</dbReference>
<feature type="compositionally biased region" description="Basic and acidic residues" evidence="1">
    <location>
        <begin position="1"/>
        <end position="24"/>
    </location>
</feature>
<dbReference type="EMBL" id="FQZY01000025">
    <property type="protein sequence ID" value="SHK00059.1"/>
    <property type="molecule type" value="Genomic_DNA"/>
</dbReference>
<dbReference type="AlphaFoldDB" id="A0A1M6NWD2"/>
<dbReference type="STRING" id="1121950.SAMN02745243_01942"/>
<accession>A0A1M6NWD2</accession>
<protein>
    <recommendedName>
        <fullName evidence="4">Transposase, YhgA-like</fullName>
    </recommendedName>
</protein>